<dbReference type="Gene3D" id="1.20.58.480">
    <property type="match status" value="1"/>
</dbReference>
<evidence type="ECO:0000313" key="2">
    <source>
        <dbReference type="EMBL" id="QES33547.1"/>
    </source>
</evidence>
<dbReference type="EMBL" id="CP029192">
    <property type="protein sequence ID" value="QES33547.1"/>
    <property type="molecule type" value="Genomic_DNA"/>
</dbReference>
<dbReference type="GO" id="GO:0019441">
    <property type="term" value="P:L-tryptophan catabolic process to kynurenine"/>
    <property type="evidence" value="ECO:0007669"/>
    <property type="project" value="InterPro"/>
</dbReference>
<evidence type="ECO:0000256" key="1">
    <source>
        <dbReference type="SAM" id="MobiDB-lite"/>
    </source>
</evidence>
<accession>A0A5P2BTP3</accession>
<dbReference type="InterPro" id="IPR037217">
    <property type="entry name" value="Trp/Indoleamine_2_3_dOase-like"/>
</dbReference>
<name>A0A5P2BTP3_STRVZ</name>
<reference evidence="2 3" key="1">
    <citation type="submission" date="2018-05" db="EMBL/GenBank/DDBJ databases">
        <title>Streptomyces venezuelae.</title>
        <authorList>
            <person name="Kim W."/>
            <person name="Lee N."/>
            <person name="Cho B.-K."/>
        </authorList>
    </citation>
    <scope>NUCLEOTIDE SEQUENCE [LARGE SCALE GENOMIC DNA]</scope>
    <source>
        <strain evidence="2 3">ATCC 14584</strain>
    </source>
</reference>
<dbReference type="Proteomes" id="UP000322927">
    <property type="component" value="Chromosome"/>
</dbReference>
<feature type="region of interest" description="Disordered" evidence="1">
    <location>
        <begin position="1"/>
        <end position="44"/>
    </location>
</feature>
<evidence type="ECO:0008006" key="4">
    <source>
        <dbReference type="Google" id="ProtNLM"/>
    </source>
</evidence>
<organism evidence="2 3">
    <name type="scientific">Streptomyces venezuelae</name>
    <dbReference type="NCBI Taxonomy" id="54571"/>
    <lineage>
        <taxon>Bacteria</taxon>
        <taxon>Bacillati</taxon>
        <taxon>Actinomycetota</taxon>
        <taxon>Actinomycetes</taxon>
        <taxon>Kitasatosporales</taxon>
        <taxon>Streptomycetaceae</taxon>
        <taxon>Streptomyces</taxon>
    </lineage>
</organism>
<feature type="compositionally biased region" description="Basic and acidic residues" evidence="1">
    <location>
        <begin position="18"/>
        <end position="28"/>
    </location>
</feature>
<evidence type="ECO:0000313" key="3">
    <source>
        <dbReference type="Proteomes" id="UP000322927"/>
    </source>
</evidence>
<dbReference type="GO" id="GO:0046872">
    <property type="term" value="F:metal ion binding"/>
    <property type="evidence" value="ECO:0007669"/>
    <property type="project" value="InterPro"/>
</dbReference>
<proteinExistence type="predicted"/>
<gene>
    <name evidence="2" type="ORF">DEJ48_09215</name>
</gene>
<protein>
    <recommendedName>
        <fullName evidence="4">Tryptophan 2,3-dioxygenase</fullName>
    </recommendedName>
</protein>
<dbReference type="AlphaFoldDB" id="A0A5P2BTP3"/>
<dbReference type="SUPFAM" id="SSF140959">
    <property type="entry name" value="Indolic compounds 2,3-dioxygenase-like"/>
    <property type="match status" value="1"/>
</dbReference>
<sequence>MGESVNMTEKTPVGGSADQREDGQREDGQIGVGGTALGRGSRASRAQALRDTVDAVTAWSHESLGNGGPDFTGFPYERVVGYYQQTGKAAAAPELVALLRGARLGIECAGRARPWSSPDAWLFDTWLPLTFTDRPMSYVSYAGNDVLRIAEWNSDGGPEAAERADDLLTGVLLADLVVRESDALTATGGGDRQRSRTTAVWQALARLPEYAPLALADTAPLDAVRSALAEGGPDAAAPAAREAVDALRTQAPAALLRAVEVALLPVTTLHDERMFIRSIQLFERLFARVARALMFAVESVRADRPAEAAAFLETVGTRLAGATSPLYRVLTTMPPESFAVIRDHTHGASAIQSRPYQLVETVSAKRAGEVHSPEKGPLFALDATLQEQFLARVGGWPTAEARRLEEAMRSLDAGWRGMKRTHWGVTMKIIGRVPGTGGTAGADYLKAAADMPLFPQLAAV</sequence>
<dbReference type="GO" id="GO:0020037">
    <property type="term" value="F:heme binding"/>
    <property type="evidence" value="ECO:0007669"/>
    <property type="project" value="InterPro"/>
</dbReference>